<organism evidence="1 2">
    <name type="scientific">Ensete ventricosum</name>
    <name type="common">Abyssinian banana</name>
    <name type="synonym">Musa ensete</name>
    <dbReference type="NCBI Taxonomy" id="4639"/>
    <lineage>
        <taxon>Eukaryota</taxon>
        <taxon>Viridiplantae</taxon>
        <taxon>Streptophyta</taxon>
        <taxon>Embryophyta</taxon>
        <taxon>Tracheophyta</taxon>
        <taxon>Spermatophyta</taxon>
        <taxon>Magnoliopsida</taxon>
        <taxon>Liliopsida</taxon>
        <taxon>Zingiberales</taxon>
        <taxon>Musaceae</taxon>
        <taxon>Ensete</taxon>
    </lineage>
</organism>
<sequence>MGRQQRLMGSDKALQWMPSGSRGWQWQEYDSGPRLAAEDLRWCSLLARDADSKEGRDNGGEEEWQLLLQVAVKRRLRQRRLRLREISAGCNRSLLVALCSERSLLVMTKSLLAASKVDSSERSLLAATKADGDERSLLEALSAGPINDASSPRAGERGVALFLRGERRHRLVPCGEGGVASSCARKEASPRLAWGDEASPHPAWGRRCRLIQRGETRRRLVLHGKTRRRLVLRGETRHRLVPRGERRRRLFPCEEGGIASSLHWETPVSVVSPGSGRSTYWFLLAKLVDTLW</sequence>
<proteinExistence type="predicted"/>
<evidence type="ECO:0000313" key="2">
    <source>
        <dbReference type="Proteomes" id="UP000287651"/>
    </source>
</evidence>
<gene>
    <name evidence="1" type="ORF">B296_00025861</name>
</gene>
<accession>A0A426YQ47</accession>
<comment type="caution">
    <text evidence="1">The sequence shown here is derived from an EMBL/GenBank/DDBJ whole genome shotgun (WGS) entry which is preliminary data.</text>
</comment>
<dbReference type="Proteomes" id="UP000287651">
    <property type="component" value="Unassembled WGS sequence"/>
</dbReference>
<dbReference type="EMBL" id="AMZH03010922">
    <property type="protein sequence ID" value="RRT53834.1"/>
    <property type="molecule type" value="Genomic_DNA"/>
</dbReference>
<protein>
    <submittedName>
        <fullName evidence="1">Uncharacterized protein</fullName>
    </submittedName>
</protein>
<name>A0A426YQ47_ENSVE</name>
<dbReference type="AlphaFoldDB" id="A0A426YQ47"/>
<evidence type="ECO:0000313" key="1">
    <source>
        <dbReference type="EMBL" id="RRT53834.1"/>
    </source>
</evidence>
<reference evidence="1 2" key="1">
    <citation type="journal article" date="2014" name="Agronomy (Basel)">
        <title>A Draft Genome Sequence for Ensete ventricosum, the Drought-Tolerant Tree Against Hunger.</title>
        <authorList>
            <person name="Harrison J."/>
            <person name="Moore K.A."/>
            <person name="Paszkiewicz K."/>
            <person name="Jones T."/>
            <person name="Grant M."/>
            <person name="Ambacheew D."/>
            <person name="Muzemil S."/>
            <person name="Studholme D.J."/>
        </authorList>
    </citation>
    <scope>NUCLEOTIDE SEQUENCE [LARGE SCALE GENOMIC DNA]</scope>
</reference>